<dbReference type="Gene3D" id="3.40.5.100">
    <property type="match status" value="1"/>
</dbReference>
<evidence type="ECO:0000256" key="7">
    <source>
        <dbReference type="ARBA" id="ARBA00047943"/>
    </source>
</evidence>
<proteinExistence type="inferred from homology"/>
<comment type="catalytic activity">
    <reaction evidence="7">
        <text>arsenic triglutathione + 2 [thioredoxin]-dithiol + 2 S-adenosyl-L-methionine + H2O = dimethylarsinous acid + 2 [thioredoxin]-disulfide + 3 glutathione + 2 S-adenosyl-L-homocysteine + 2 H(+)</text>
        <dbReference type="Rhea" id="RHEA:69464"/>
        <dbReference type="Rhea" id="RHEA-COMP:10698"/>
        <dbReference type="Rhea" id="RHEA-COMP:10700"/>
        <dbReference type="ChEBI" id="CHEBI:15377"/>
        <dbReference type="ChEBI" id="CHEBI:15378"/>
        <dbReference type="ChEBI" id="CHEBI:23808"/>
        <dbReference type="ChEBI" id="CHEBI:29950"/>
        <dbReference type="ChEBI" id="CHEBI:50058"/>
        <dbReference type="ChEBI" id="CHEBI:57856"/>
        <dbReference type="ChEBI" id="CHEBI:57925"/>
        <dbReference type="ChEBI" id="CHEBI:59789"/>
        <dbReference type="ChEBI" id="CHEBI:183640"/>
        <dbReference type="EC" id="2.1.1.137"/>
    </reaction>
</comment>
<evidence type="ECO:0000256" key="4">
    <source>
        <dbReference type="ARBA" id="ARBA00034521"/>
    </source>
</evidence>
<comment type="catalytic activity">
    <reaction evidence="6">
        <text>arsenic triglutathione + [thioredoxin]-dithiol + S-adenosyl-L-methionine + 2 H2O = methylarsonous acid + [thioredoxin]-disulfide + 3 glutathione + S-adenosyl-L-homocysteine + H(+)</text>
        <dbReference type="Rhea" id="RHEA:69460"/>
        <dbReference type="Rhea" id="RHEA-COMP:10698"/>
        <dbReference type="Rhea" id="RHEA-COMP:10700"/>
        <dbReference type="ChEBI" id="CHEBI:15377"/>
        <dbReference type="ChEBI" id="CHEBI:15378"/>
        <dbReference type="ChEBI" id="CHEBI:17826"/>
        <dbReference type="ChEBI" id="CHEBI:29950"/>
        <dbReference type="ChEBI" id="CHEBI:50058"/>
        <dbReference type="ChEBI" id="CHEBI:57856"/>
        <dbReference type="ChEBI" id="CHEBI:57925"/>
        <dbReference type="ChEBI" id="CHEBI:59789"/>
        <dbReference type="ChEBI" id="CHEBI:183640"/>
        <dbReference type="EC" id="2.1.1.137"/>
    </reaction>
</comment>
<dbReference type="PANTHER" id="PTHR43675:SF8">
    <property type="entry name" value="ARSENITE METHYLTRANSFERASE"/>
    <property type="match status" value="1"/>
</dbReference>
<evidence type="ECO:0000259" key="10">
    <source>
        <dbReference type="Pfam" id="PF13847"/>
    </source>
</evidence>
<feature type="compositionally biased region" description="Low complexity" evidence="9">
    <location>
        <begin position="24"/>
        <end position="44"/>
    </location>
</feature>
<keyword evidence="1" id="KW-0808">Transferase</keyword>
<name>A0A7R9T068_9CHLO</name>
<comment type="similarity">
    <text evidence="3">Belongs to the methyltransferase superfamily. Arsenite methyltransferase family.</text>
</comment>
<sequence>MASATVTAAPARATRATRRRDSSRSSATSPRATSARTRARARASSSSSGALDALLGATIIAPGGDASVRASVQKYYGETLSTSDDLKTSACCTPSEQIPKAVREALREVPDEVKAKYYGCGSPTPIGIDGLRVLDLGSGSGRDCYVAAKLVGENGSVLGVDMTDGQLEVARKYVDEYCTKTLGYAKANMRFEKGTIEDLKAAGVPDASVDMIISNCVINLSPDKPAVLSEAYRVLANGGEFYFSDVYCDRRLQEDLRSHEILLGECLGGAMYVEDFKRLCQAVGFTDPRVLAGHEIEVRDPALAELLGEAKFYSITYRLFKLPPGCLETLCEDYGQYAVYNGGLPGAPNAYQLDDHHRFEKNKPMLVCGNTGSMVGETWLGKYFTLVGDRSTHYGLFDCGPSPVAASSSAAPGGGACC</sequence>
<evidence type="ECO:0000256" key="5">
    <source>
        <dbReference type="ARBA" id="ARBA00034545"/>
    </source>
</evidence>
<dbReference type="SUPFAM" id="SSF53335">
    <property type="entry name" value="S-adenosyl-L-methionine-dependent methyltransferases"/>
    <property type="match status" value="1"/>
</dbReference>
<feature type="region of interest" description="Disordered" evidence="9">
    <location>
        <begin position="1"/>
        <end position="44"/>
    </location>
</feature>
<dbReference type="EMBL" id="HBDX01001132">
    <property type="protein sequence ID" value="CAD8220274.1"/>
    <property type="molecule type" value="Transcribed_RNA"/>
</dbReference>
<evidence type="ECO:0000256" key="3">
    <source>
        <dbReference type="ARBA" id="ARBA00034487"/>
    </source>
</evidence>
<dbReference type="GO" id="GO:0030791">
    <property type="term" value="F:arsenite methyltransferase activity"/>
    <property type="evidence" value="ECO:0007669"/>
    <property type="project" value="UniProtKB-EC"/>
</dbReference>
<organism evidence="11">
    <name type="scientific">Ostreococcus sp. 'lucimarinus'</name>
    <dbReference type="NCBI Taxonomy" id="242159"/>
    <lineage>
        <taxon>Eukaryota</taxon>
        <taxon>Viridiplantae</taxon>
        <taxon>Chlorophyta</taxon>
        <taxon>Mamiellophyceae</taxon>
        <taxon>Mamiellales</taxon>
        <taxon>Bathycoccaceae</taxon>
        <taxon>Ostreococcus</taxon>
    </lineage>
</organism>
<dbReference type="CDD" id="cd02440">
    <property type="entry name" value="AdoMet_MTases"/>
    <property type="match status" value="1"/>
</dbReference>
<gene>
    <name evidence="11" type="ORF">OLUC0939_LOCUS993</name>
</gene>
<accession>A0A7R9T068</accession>
<protein>
    <recommendedName>
        <fullName evidence="5">Arsenite methyltransferase</fullName>
        <ecNumber evidence="4">2.1.1.137</ecNumber>
    </recommendedName>
</protein>
<feature type="compositionally biased region" description="Low complexity" evidence="9">
    <location>
        <begin position="1"/>
        <end position="14"/>
    </location>
</feature>
<dbReference type="Gene3D" id="3.40.50.150">
    <property type="entry name" value="Vaccinia Virus protein VP39"/>
    <property type="match status" value="1"/>
</dbReference>
<reference evidence="11" key="1">
    <citation type="submission" date="2021-01" db="EMBL/GenBank/DDBJ databases">
        <authorList>
            <person name="Corre E."/>
            <person name="Pelletier E."/>
            <person name="Niang G."/>
            <person name="Scheremetjew M."/>
            <person name="Finn R."/>
            <person name="Kale V."/>
            <person name="Holt S."/>
            <person name="Cochrane G."/>
            <person name="Meng A."/>
            <person name="Brown T."/>
            <person name="Cohen L."/>
        </authorList>
    </citation>
    <scope>NUCLEOTIDE SEQUENCE</scope>
    <source>
        <strain evidence="11">Clade-A-BCC118000</strain>
    </source>
</reference>
<dbReference type="PANTHER" id="PTHR43675">
    <property type="entry name" value="ARSENITE METHYLTRANSFERASE"/>
    <property type="match status" value="1"/>
</dbReference>
<keyword evidence="2" id="KW-0949">S-adenosyl-L-methionine</keyword>
<evidence type="ECO:0000313" key="11">
    <source>
        <dbReference type="EMBL" id="CAD8220274.1"/>
    </source>
</evidence>
<dbReference type="EC" id="2.1.1.137" evidence="4"/>
<dbReference type="InterPro" id="IPR026669">
    <property type="entry name" value="Arsenite_MeTrfase-like"/>
</dbReference>
<evidence type="ECO:0000256" key="1">
    <source>
        <dbReference type="ARBA" id="ARBA00022679"/>
    </source>
</evidence>
<dbReference type="Pfam" id="PF13847">
    <property type="entry name" value="Methyltransf_31"/>
    <property type="match status" value="1"/>
</dbReference>
<comment type="catalytic activity">
    <reaction evidence="8">
        <text>arsenic triglutathione + 3 [thioredoxin]-dithiol + 3 S-adenosyl-L-methionine = trimethylarsine + 3 [thioredoxin]-disulfide + 3 glutathione + 3 S-adenosyl-L-homocysteine + 3 H(+)</text>
        <dbReference type="Rhea" id="RHEA:69432"/>
        <dbReference type="Rhea" id="RHEA-COMP:10698"/>
        <dbReference type="Rhea" id="RHEA-COMP:10700"/>
        <dbReference type="ChEBI" id="CHEBI:15378"/>
        <dbReference type="ChEBI" id="CHEBI:27130"/>
        <dbReference type="ChEBI" id="CHEBI:29950"/>
        <dbReference type="ChEBI" id="CHEBI:50058"/>
        <dbReference type="ChEBI" id="CHEBI:57856"/>
        <dbReference type="ChEBI" id="CHEBI:57925"/>
        <dbReference type="ChEBI" id="CHEBI:59789"/>
        <dbReference type="ChEBI" id="CHEBI:183640"/>
        <dbReference type="EC" id="2.1.1.137"/>
    </reaction>
</comment>
<evidence type="ECO:0000256" key="6">
    <source>
        <dbReference type="ARBA" id="ARBA00047941"/>
    </source>
</evidence>
<feature type="domain" description="Methyltransferase" evidence="10">
    <location>
        <begin position="129"/>
        <end position="282"/>
    </location>
</feature>
<evidence type="ECO:0000256" key="9">
    <source>
        <dbReference type="SAM" id="MobiDB-lite"/>
    </source>
</evidence>
<dbReference type="AlphaFoldDB" id="A0A7R9T068"/>
<evidence type="ECO:0000256" key="2">
    <source>
        <dbReference type="ARBA" id="ARBA00022691"/>
    </source>
</evidence>
<dbReference type="InterPro" id="IPR025714">
    <property type="entry name" value="Methyltranfer_dom"/>
</dbReference>
<dbReference type="InterPro" id="IPR029063">
    <property type="entry name" value="SAM-dependent_MTases_sf"/>
</dbReference>
<evidence type="ECO:0000256" key="8">
    <source>
        <dbReference type="ARBA" id="ARBA00048428"/>
    </source>
</evidence>